<feature type="signal peptide" evidence="2">
    <location>
        <begin position="1"/>
        <end position="21"/>
    </location>
</feature>
<dbReference type="Proteomes" id="UP001501153">
    <property type="component" value="Unassembled WGS sequence"/>
</dbReference>
<evidence type="ECO:0008006" key="5">
    <source>
        <dbReference type="Google" id="ProtNLM"/>
    </source>
</evidence>
<keyword evidence="2" id="KW-0732">Signal</keyword>
<reference evidence="4" key="1">
    <citation type="journal article" date="2019" name="Int. J. Syst. Evol. Microbiol.">
        <title>The Global Catalogue of Microorganisms (GCM) 10K type strain sequencing project: providing services to taxonomists for standard genome sequencing and annotation.</title>
        <authorList>
            <consortium name="The Broad Institute Genomics Platform"/>
            <consortium name="The Broad Institute Genome Sequencing Center for Infectious Disease"/>
            <person name="Wu L."/>
            <person name="Ma J."/>
        </authorList>
    </citation>
    <scope>NUCLEOTIDE SEQUENCE [LARGE SCALE GENOMIC DNA]</scope>
    <source>
        <strain evidence="4">JCM 17923</strain>
    </source>
</reference>
<dbReference type="EMBL" id="BAABGZ010000012">
    <property type="protein sequence ID" value="GAA4350463.1"/>
    <property type="molecule type" value="Genomic_DNA"/>
</dbReference>
<sequence length="396" mass="43403">MPMKASLLLVVFLLLARLAQAGPVTPLNLLTAQSQQKVKVEARALGLGPDKLRCVLTNLTGQELKLRVPPGLHFAADDAGAQDIFTFEQKLLVLAPGASKEVPLWAFCMEQHDYSPRENGGYALQGLAGKGLQPLGDSLQKYPGLAEYYGQMFVWSLSDGGSLREVSVDSKLLRGAKNVLAYIGKVTGRAVPRARASNDNRPSVKTFSKRATLLYHSPTAQVATLKVYDTDGSEMYELLKDRRLTPGVVHYTVGLNSIVDIDETPVYTIRLLSPSGQVLKEVKVDANTSEQVTEPEKVVFNFPFEVKNLTRNARIRVRLTDGTLVEEILERKYLPPGSFRMQLFFNHLYPSGTAFVAQLETADGKVLSKQPVVKVEEAPVPAPAAPAPAAPARRRR</sequence>
<gene>
    <name evidence="3" type="ORF">GCM10023185_08200</name>
</gene>
<protein>
    <recommendedName>
        <fullName evidence="5">DUF1573 domain-containing protein</fullName>
    </recommendedName>
</protein>
<accession>A0ABP8I3U2</accession>
<feature type="region of interest" description="Disordered" evidence="1">
    <location>
        <begin position="377"/>
        <end position="396"/>
    </location>
</feature>
<proteinExistence type="predicted"/>
<evidence type="ECO:0000313" key="4">
    <source>
        <dbReference type="Proteomes" id="UP001501153"/>
    </source>
</evidence>
<evidence type="ECO:0000313" key="3">
    <source>
        <dbReference type="EMBL" id="GAA4350463.1"/>
    </source>
</evidence>
<comment type="caution">
    <text evidence="3">The sequence shown here is derived from an EMBL/GenBank/DDBJ whole genome shotgun (WGS) entry which is preliminary data.</text>
</comment>
<name>A0ABP8I3U2_9BACT</name>
<keyword evidence="4" id="KW-1185">Reference proteome</keyword>
<feature type="chain" id="PRO_5046926444" description="DUF1573 domain-containing protein" evidence="2">
    <location>
        <begin position="22"/>
        <end position="396"/>
    </location>
</feature>
<evidence type="ECO:0000256" key="2">
    <source>
        <dbReference type="SAM" id="SignalP"/>
    </source>
</evidence>
<organism evidence="3 4">
    <name type="scientific">Hymenobacter saemangeumensis</name>
    <dbReference type="NCBI Taxonomy" id="1084522"/>
    <lineage>
        <taxon>Bacteria</taxon>
        <taxon>Pseudomonadati</taxon>
        <taxon>Bacteroidota</taxon>
        <taxon>Cytophagia</taxon>
        <taxon>Cytophagales</taxon>
        <taxon>Hymenobacteraceae</taxon>
        <taxon>Hymenobacter</taxon>
    </lineage>
</organism>
<feature type="compositionally biased region" description="Pro residues" evidence="1">
    <location>
        <begin position="380"/>
        <end position="389"/>
    </location>
</feature>
<evidence type="ECO:0000256" key="1">
    <source>
        <dbReference type="SAM" id="MobiDB-lite"/>
    </source>
</evidence>